<dbReference type="InterPro" id="IPR006180">
    <property type="entry name" value="3-OHacyl-CoA_DH_CS"/>
</dbReference>
<evidence type="ECO:0000256" key="3">
    <source>
        <dbReference type="ARBA" id="ARBA00004275"/>
    </source>
</evidence>
<dbReference type="AlphaFoldDB" id="A0A8S1JE70"/>
<dbReference type="GO" id="GO:0070403">
    <property type="term" value="F:NAD+ binding"/>
    <property type="evidence" value="ECO:0007669"/>
    <property type="project" value="InterPro"/>
</dbReference>
<dbReference type="GO" id="GO:0004165">
    <property type="term" value="F:delta(3)-delta(2)-enoyl-CoA isomerase activity"/>
    <property type="evidence" value="ECO:0007669"/>
    <property type="project" value="UniProtKB-EC"/>
</dbReference>
<evidence type="ECO:0000313" key="22">
    <source>
        <dbReference type="Proteomes" id="UP000708148"/>
    </source>
</evidence>
<dbReference type="GO" id="GO:0006635">
    <property type="term" value="P:fatty acid beta-oxidation"/>
    <property type="evidence" value="ECO:0007669"/>
    <property type="project" value="TreeGrafter"/>
</dbReference>
<keyword evidence="8" id="KW-0276">Fatty acid metabolism</keyword>
<comment type="catalytic activity">
    <reaction evidence="16">
        <text>(3S)-3-hydroxybutanoyl-CoA = (3R)-3-hydroxybutanoyl-CoA</text>
        <dbReference type="Rhea" id="RHEA:21760"/>
        <dbReference type="ChEBI" id="CHEBI:57315"/>
        <dbReference type="ChEBI" id="CHEBI:57316"/>
        <dbReference type="EC" id="5.1.2.3"/>
    </reaction>
</comment>
<dbReference type="GO" id="GO:0008692">
    <property type="term" value="F:3-hydroxybutyryl-CoA epimerase activity"/>
    <property type="evidence" value="ECO:0007669"/>
    <property type="project" value="UniProtKB-EC"/>
</dbReference>
<accession>A0A8S1JE70</accession>
<evidence type="ECO:0000256" key="1">
    <source>
        <dbReference type="ARBA" id="ARBA00000452"/>
    </source>
</evidence>
<dbReference type="InterPro" id="IPR029045">
    <property type="entry name" value="ClpP/crotonase-like_dom_sf"/>
</dbReference>
<evidence type="ECO:0000256" key="12">
    <source>
        <dbReference type="ARBA" id="ARBA00023140"/>
    </source>
</evidence>
<comment type="catalytic activity">
    <reaction evidence="17">
        <text>a (3S)-3-hydroxyacyl-CoA = a (2E)-enoyl-CoA + H2O</text>
        <dbReference type="Rhea" id="RHEA:16105"/>
        <dbReference type="ChEBI" id="CHEBI:15377"/>
        <dbReference type="ChEBI" id="CHEBI:57318"/>
        <dbReference type="ChEBI" id="CHEBI:58856"/>
        <dbReference type="EC" id="4.2.1.17"/>
    </reaction>
</comment>
<dbReference type="Gene3D" id="3.90.226.10">
    <property type="entry name" value="2-enoyl-CoA Hydratase, Chain A, domain 1"/>
    <property type="match status" value="1"/>
</dbReference>
<dbReference type="OrthoDB" id="2018133at2759"/>
<sequence>MVVSGWAPQAFRQTMEAGPKPIVIAIDGLCLGGGLEIAVACAGRVCSPRSRLGLPELAIGIIPGMGGTQRLPRLVGVRKGVEMMLHSQQVGGEEAGRIGLVDEVVEGGQVVGAAKRMALEIAAGRRARLETVLRTDRLEPLGKAMVAVKEARARVAGGHVRHPELCLDAIIAGVEQGGMAGLLKEKELFDLSLTLDTHKALVHMFFAQRDTKRVKGVTDVGLVPRQMRKVAVVGGGFMGSGICAALLLAGIEVLLKEIDQHCLEAGLGRIRANLQGMVKKGKLKQLQAEQLMAHVTGTLDYNTFGSVDMVIEAALENVVLKQKIFADLEMACRPDCILATNTSAIDIDLVGRDTQAQDRIIGAHFFSPAHLMPLLEIVRGQRTSKQVVVDTLSLSQQIKKTPIVVGNCTGFAVNRVYFPYYTSACFLLDMGLSPYQIDKALSETFGMPFGPFRLMDFNGADVGLNVSKHMAGAFADRMITSNLFPLLNKAGRLGVKTGKGFYKISKGYKSPPDPEAASIIEQSRRAAGYLRPGDKPPKLTDQDIIEMIYFPVVNEGCRVIAEGIVDKPSDLDVASVMGMAFPRYRGGLIFWADLLGAKHVCSRLDEFANRFRPAEGFFRPCAYLRDCAASGRKLGAGTGARSRL</sequence>
<comment type="similarity">
    <text evidence="5">In the central section; belongs to the 3-hydroxyacyl-CoA dehydrogenase family.</text>
</comment>
<dbReference type="InterPro" id="IPR006176">
    <property type="entry name" value="3-OHacyl-CoA_DH_NAD-bd"/>
</dbReference>
<evidence type="ECO:0008006" key="23">
    <source>
        <dbReference type="Google" id="ProtNLM"/>
    </source>
</evidence>
<dbReference type="Gene3D" id="3.40.50.720">
    <property type="entry name" value="NAD(P)-binding Rossmann-like Domain"/>
    <property type="match status" value="1"/>
</dbReference>
<dbReference type="Pfam" id="PF00725">
    <property type="entry name" value="3HCDH"/>
    <property type="match status" value="1"/>
</dbReference>
<evidence type="ECO:0000256" key="13">
    <source>
        <dbReference type="ARBA" id="ARBA00023235"/>
    </source>
</evidence>
<comment type="pathway">
    <text evidence="4">Lipid metabolism; fatty acid beta-oxidation.</text>
</comment>
<evidence type="ECO:0000256" key="7">
    <source>
        <dbReference type="ARBA" id="ARBA00011245"/>
    </source>
</evidence>
<evidence type="ECO:0000256" key="17">
    <source>
        <dbReference type="ARBA" id="ARBA00023709"/>
    </source>
</evidence>
<comment type="caution">
    <text evidence="21">The sequence shown here is derived from an EMBL/GenBank/DDBJ whole genome shotgun (WGS) entry which is preliminary data.</text>
</comment>
<evidence type="ECO:0000256" key="6">
    <source>
        <dbReference type="ARBA" id="ARBA00008750"/>
    </source>
</evidence>
<name>A0A8S1JE70_9CHLO</name>
<keyword evidence="10" id="KW-0520">NAD</keyword>
<feature type="domain" description="3-hydroxyacyl-CoA dehydrogenase NAD binding" evidence="20">
    <location>
        <begin position="229"/>
        <end position="407"/>
    </location>
</feature>
<keyword evidence="22" id="KW-1185">Reference proteome</keyword>
<protein>
    <recommendedName>
        <fullName evidence="23">Enoyl-CoA hydratase</fullName>
    </recommendedName>
</protein>
<evidence type="ECO:0000256" key="8">
    <source>
        <dbReference type="ARBA" id="ARBA00022832"/>
    </source>
</evidence>
<evidence type="ECO:0000256" key="9">
    <source>
        <dbReference type="ARBA" id="ARBA00023002"/>
    </source>
</evidence>
<comment type="catalytic activity">
    <reaction evidence="18">
        <text>a 4-saturated-(3S)-3-hydroxyacyl-CoA = a (3E)-enoyl-CoA + H2O</text>
        <dbReference type="Rhea" id="RHEA:20724"/>
        <dbReference type="ChEBI" id="CHEBI:15377"/>
        <dbReference type="ChEBI" id="CHEBI:58521"/>
        <dbReference type="ChEBI" id="CHEBI:137480"/>
        <dbReference type="EC" id="4.2.1.17"/>
    </reaction>
</comment>
<dbReference type="FunFam" id="1.10.1040.50:FF:000004">
    <property type="entry name" value="Peroxisomal fatty acid beta-oxidation multifunctional protein"/>
    <property type="match status" value="1"/>
</dbReference>
<dbReference type="PANTHER" id="PTHR23309:SF49">
    <property type="entry name" value="PEROXISOMAL BIFUNCTIONAL ENZYME"/>
    <property type="match status" value="1"/>
</dbReference>
<dbReference type="GO" id="GO:0005777">
    <property type="term" value="C:peroxisome"/>
    <property type="evidence" value="ECO:0007669"/>
    <property type="project" value="UniProtKB-SubCell"/>
</dbReference>
<dbReference type="SUPFAM" id="SSF51735">
    <property type="entry name" value="NAD(P)-binding Rossmann-fold domains"/>
    <property type="match status" value="1"/>
</dbReference>
<proteinExistence type="inferred from homology"/>
<dbReference type="Proteomes" id="UP000708148">
    <property type="component" value="Unassembled WGS sequence"/>
</dbReference>
<dbReference type="Gene3D" id="1.10.1040.50">
    <property type="match status" value="1"/>
</dbReference>
<comment type="similarity">
    <text evidence="6">In the N-terminal section; belongs to the enoyl-CoA hydratase/isomerase family.</text>
</comment>
<dbReference type="PANTHER" id="PTHR23309">
    <property type="entry name" value="3-HYDROXYACYL-COA DEHYROGENASE"/>
    <property type="match status" value="1"/>
</dbReference>
<dbReference type="CDD" id="cd06558">
    <property type="entry name" value="crotonase-like"/>
    <property type="match status" value="1"/>
</dbReference>
<dbReference type="Pfam" id="PF00378">
    <property type="entry name" value="ECH_1"/>
    <property type="match status" value="1"/>
</dbReference>
<evidence type="ECO:0000256" key="18">
    <source>
        <dbReference type="ARBA" id="ARBA00023717"/>
    </source>
</evidence>
<dbReference type="PROSITE" id="PS00067">
    <property type="entry name" value="3HCDH"/>
    <property type="match status" value="1"/>
</dbReference>
<feature type="domain" description="3-hydroxyacyl-CoA dehydrogenase C-terminal" evidence="19">
    <location>
        <begin position="410"/>
        <end position="503"/>
    </location>
</feature>
<dbReference type="InterPro" id="IPR001753">
    <property type="entry name" value="Enoyl-CoA_hydra/iso"/>
</dbReference>
<dbReference type="FunFam" id="3.40.50.720:FF:000009">
    <property type="entry name" value="Fatty oxidation complex, alpha subunit"/>
    <property type="match status" value="1"/>
</dbReference>
<keyword evidence="12" id="KW-0576">Peroxisome</keyword>
<keyword evidence="11" id="KW-0443">Lipid metabolism</keyword>
<comment type="subunit">
    <text evidence="7">Monomer.</text>
</comment>
<organism evidence="21 22">
    <name type="scientific">Ostreobium quekettii</name>
    <dbReference type="NCBI Taxonomy" id="121088"/>
    <lineage>
        <taxon>Eukaryota</taxon>
        <taxon>Viridiplantae</taxon>
        <taxon>Chlorophyta</taxon>
        <taxon>core chlorophytes</taxon>
        <taxon>Ulvophyceae</taxon>
        <taxon>TCBD clade</taxon>
        <taxon>Bryopsidales</taxon>
        <taxon>Ostreobineae</taxon>
        <taxon>Ostreobiaceae</taxon>
        <taxon>Ostreobium</taxon>
    </lineage>
</organism>
<dbReference type="Pfam" id="PF02737">
    <property type="entry name" value="3HCDH_N"/>
    <property type="match status" value="1"/>
</dbReference>
<evidence type="ECO:0000259" key="19">
    <source>
        <dbReference type="Pfam" id="PF00725"/>
    </source>
</evidence>
<dbReference type="InterPro" id="IPR036291">
    <property type="entry name" value="NAD(P)-bd_dom_sf"/>
</dbReference>
<evidence type="ECO:0000256" key="5">
    <source>
        <dbReference type="ARBA" id="ARBA00007005"/>
    </source>
</evidence>
<dbReference type="SUPFAM" id="SSF48179">
    <property type="entry name" value="6-phosphogluconate dehydrogenase C-terminal domain-like"/>
    <property type="match status" value="2"/>
</dbReference>
<evidence type="ECO:0000256" key="14">
    <source>
        <dbReference type="ARBA" id="ARBA00023239"/>
    </source>
</evidence>
<comment type="catalytic activity">
    <reaction evidence="2">
        <text>a (3E)-enoyl-CoA = a 4-saturated (2E)-enoyl-CoA</text>
        <dbReference type="Rhea" id="RHEA:45228"/>
        <dbReference type="ChEBI" id="CHEBI:58521"/>
        <dbReference type="ChEBI" id="CHEBI:85097"/>
        <dbReference type="EC" id="5.3.3.8"/>
    </reaction>
</comment>
<dbReference type="InterPro" id="IPR006108">
    <property type="entry name" value="3HC_DH_C"/>
</dbReference>
<dbReference type="SUPFAM" id="SSF52096">
    <property type="entry name" value="ClpP/crotonase"/>
    <property type="match status" value="1"/>
</dbReference>
<evidence type="ECO:0000256" key="4">
    <source>
        <dbReference type="ARBA" id="ARBA00005005"/>
    </source>
</evidence>
<keyword evidence="9" id="KW-0560">Oxidoreductase</keyword>
<comment type="catalytic activity">
    <reaction evidence="1">
        <text>a (3Z)-enoyl-CoA = a 4-saturated (2E)-enoyl-CoA</text>
        <dbReference type="Rhea" id="RHEA:45900"/>
        <dbReference type="ChEBI" id="CHEBI:85097"/>
        <dbReference type="ChEBI" id="CHEBI:85489"/>
        <dbReference type="EC" id="5.3.3.8"/>
    </reaction>
</comment>
<evidence type="ECO:0000256" key="11">
    <source>
        <dbReference type="ARBA" id="ARBA00023098"/>
    </source>
</evidence>
<dbReference type="GO" id="GO:0004300">
    <property type="term" value="F:enoyl-CoA hydratase activity"/>
    <property type="evidence" value="ECO:0007669"/>
    <property type="project" value="UniProtKB-EC"/>
</dbReference>
<keyword evidence="15" id="KW-0511">Multifunctional enzyme</keyword>
<evidence type="ECO:0000313" key="21">
    <source>
        <dbReference type="EMBL" id="CAD7702036.1"/>
    </source>
</evidence>
<keyword evidence="14" id="KW-0456">Lyase</keyword>
<dbReference type="GO" id="GO:0003857">
    <property type="term" value="F:(3S)-3-hydroxyacyl-CoA dehydrogenase (NAD+) activity"/>
    <property type="evidence" value="ECO:0007669"/>
    <property type="project" value="TreeGrafter"/>
</dbReference>
<comment type="subcellular location">
    <subcellularLocation>
        <location evidence="3">Peroxisome</location>
    </subcellularLocation>
</comment>
<evidence type="ECO:0000256" key="10">
    <source>
        <dbReference type="ARBA" id="ARBA00023027"/>
    </source>
</evidence>
<gene>
    <name evidence="21" type="ORF">OSTQU699_LOCUS7393</name>
</gene>
<keyword evidence="13" id="KW-0413">Isomerase</keyword>
<evidence type="ECO:0000256" key="15">
    <source>
        <dbReference type="ARBA" id="ARBA00023268"/>
    </source>
</evidence>
<dbReference type="InterPro" id="IPR008927">
    <property type="entry name" value="6-PGluconate_DH-like_C_sf"/>
</dbReference>
<evidence type="ECO:0000256" key="2">
    <source>
        <dbReference type="ARBA" id="ARBA00000765"/>
    </source>
</evidence>
<evidence type="ECO:0000259" key="20">
    <source>
        <dbReference type="Pfam" id="PF02737"/>
    </source>
</evidence>
<reference evidence="21" key="1">
    <citation type="submission" date="2020-12" db="EMBL/GenBank/DDBJ databases">
        <authorList>
            <person name="Iha C."/>
        </authorList>
    </citation>
    <scope>NUCLEOTIDE SEQUENCE</scope>
</reference>
<dbReference type="EMBL" id="CAJHUC010001691">
    <property type="protein sequence ID" value="CAD7702036.1"/>
    <property type="molecule type" value="Genomic_DNA"/>
</dbReference>
<evidence type="ECO:0000256" key="16">
    <source>
        <dbReference type="ARBA" id="ARBA00023701"/>
    </source>
</evidence>